<gene>
    <name evidence="4" type="ORF">SAMN05216251_114175</name>
</gene>
<dbReference type="SUPFAM" id="SSF51126">
    <property type="entry name" value="Pectin lyase-like"/>
    <property type="match status" value="1"/>
</dbReference>
<dbReference type="Pfam" id="PF13229">
    <property type="entry name" value="Beta_helix"/>
    <property type="match status" value="1"/>
</dbReference>
<evidence type="ECO:0000313" key="5">
    <source>
        <dbReference type="Proteomes" id="UP000199323"/>
    </source>
</evidence>
<dbReference type="EMBL" id="FONG01000014">
    <property type="protein sequence ID" value="SFF45122.1"/>
    <property type="molecule type" value="Genomic_DNA"/>
</dbReference>
<feature type="region of interest" description="Disordered" evidence="1">
    <location>
        <begin position="35"/>
        <end position="88"/>
    </location>
</feature>
<protein>
    <submittedName>
        <fullName evidence="4">Right handed beta helix region</fullName>
    </submittedName>
</protein>
<evidence type="ECO:0000313" key="4">
    <source>
        <dbReference type="EMBL" id="SFF45122.1"/>
    </source>
</evidence>
<dbReference type="InterPro" id="IPR006626">
    <property type="entry name" value="PbH1"/>
</dbReference>
<feature type="signal peptide" evidence="2">
    <location>
        <begin position="1"/>
        <end position="31"/>
    </location>
</feature>
<feature type="chain" id="PRO_5038579699" evidence="2">
    <location>
        <begin position="32"/>
        <end position="386"/>
    </location>
</feature>
<evidence type="ECO:0000259" key="3">
    <source>
        <dbReference type="Pfam" id="PF13229"/>
    </source>
</evidence>
<dbReference type="InterPro" id="IPR039448">
    <property type="entry name" value="Beta_helix"/>
</dbReference>
<dbReference type="InterPro" id="IPR011050">
    <property type="entry name" value="Pectin_lyase_fold/virulence"/>
</dbReference>
<dbReference type="Gene3D" id="2.160.20.10">
    <property type="entry name" value="Single-stranded right-handed beta-helix, Pectin lyase-like"/>
    <property type="match status" value="1"/>
</dbReference>
<dbReference type="OrthoDB" id="264773at2"/>
<dbReference type="PROSITE" id="PS51257">
    <property type="entry name" value="PROKAR_LIPOPROTEIN"/>
    <property type="match status" value="1"/>
</dbReference>
<name>A0A1I2IRU1_9ACTN</name>
<dbReference type="STRING" id="380248.SAMN05216251_114175"/>
<dbReference type="Proteomes" id="UP000199323">
    <property type="component" value="Unassembled WGS sequence"/>
</dbReference>
<feature type="compositionally biased region" description="Low complexity" evidence="1">
    <location>
        <begin position="69"/>
        <end position="79"/>
    </location>
</feature>
<accession>A0A1I2IRU1</accession>
<dbReference type="SMART" id="SM00710">
    <property type="entry name" value="PbH1"/>
    <property type="match status" value="5"/>
</dbReference>
<keyword evidence="2" id="KW-0732">Signal</keyword>
<sequence>MTNRMTARRTSRSTYAGTSLVAAVLLAGALAGCGGGGSDHGSKGAGHHHGKDKETAGAASSVPRPPSPSSTATESADPTGTAVPPVSSARVDCPAATVTVGDAASLKSALARAAPGTSIKLADGTYDGRFTAKTPGTADRPVFLCGGPGAVLDAGGIKGGYGFHLDGASYWRLVGFTVTNGQKGVVADKVRGSVIQGLTVRHIGDEAIHLRDFSSDNVVRDNTISDTGRRRDKFGEGVYIGSAKSNWCTNSDCEPDASDRNAVIGNRISATTAEAVDIKEGTTGGVLSGNTFDGARLSGSNNDSWVDVKGNGWLIENNTGTHSTEDGFQTHEILKGWGTGNTFKGNVARVDGPGWGFHLTSDGNTVACDNKVSDAAKGLANVACAS</sequence>
<reference evidence="4 5" key="1">
    <citation type="submission" date="2016-10" db="EMBL/GenBank/DDBJ databases">
        <authorList>
            <person name="de Groot N.N."/>
        </authorList>
    </citation>
    <scope>NUCLEOTIDE SEQUENCE [LARGE SCALE GENOMIC DNA]</scope>
    <source>
        <strain evidence="4 5">CGMCC 4.3510</strain>
    </source>
</reference>
<evidence type="ECO:0000256" key="2">
    <source>
        <dbReference type="SAM" id="SignalP"/>
    </source>
</evidence>
<evidence type="ECO:0000256" key="1">
    <source>
        <dbReference type="SAM" id="MobiDB-lite"/>
    </source>
</evidence>
<dbReference type="AlphaFoldDB" id="A0A1I2IRU1"/>
<organism evidence="4 5">
    <name type="scientific">Actinacidiphila alni</name>
    <dbReference type="NCBI Taxonomy" id="380248"/>
    <lineage>
        <taxon>Bacteria</taxon>
        <taxon>Bacillati</taxon>
        <taxon>Actinomycetota</taxon>
        <taxon>Actinomycetes</taxon>
        <taxon>Kitasatosporales</taxon>
        <taxon>Streptomycetaceae</taxon>
        <taxon>Actinacidiphila</taxon>
    </lineage>
</organism>
<dbReference type="RefSeq" id="WP_093715599.1">
    <property type="nucleotide sequence ID" value="NZ_FONG01000014.1"/>
</dbReference>
<feature type="domain" description="Right handed beta helix" evidence="3">
    <location>
        <begin position="159"/>
        <end position="253"/>
    </location>
</feature>
<dbReference type="InterPro" id="IPR012334">
    <property type="entry name" value="Pectin_lyas_fold"/>
</dbReference>
<proteinExistence type="predicted"/>
<keyword evidence="5" id="KW-1185">Reference proteome</keyword>